<feature type="compositionally biased region" description="Polar residues" evidence="1">
    <location>
        <begin position="12"/>
        <end position="27"/>
    </location>
</feature>
<dbReference type="Proteomes" id="UP000327013">
    <property type="component" value="Chromosome 6"/>
</dbReference>
<evidence type="ECO:0000313" key="3">
    <source>
        <dbReference type="Proteomes" id="UP000327013"/>
    </source>
</evidence>
<sequence>MVVTVPSEDSDSGLSSAASVGTSQCNIGPSHASSSSSQNFAQMVPHVHTNNPQFSTHVEFSQALITPHVDASLMALDLPDISMEPAHQVNTLAFILGPRGATSQHKWKKSTQLQAICQLWDKNKVQHIPTKSVDYSPLHSSINDPMCFPLLSAYSHQNIPHLVPTRQDPTSTIIPPVFETNQGSAIFFNQFLSSWALNNNNPNLFEPPPPFLISSYPTTSHLNFMQLIKAHIAHPTSIPFLSQNSPSPSSFSSATQPLSPTILKLNTSNISTPRKTQFHNHRPSRFMTYAHDWKPHFASVLKSQPSTFAPGPSPLIPTSSANTPPPANISPTNVTPLETPYTTDSPPEKLPYTCPIIVPVESSPCMVSHSKGKGKMKWIDDEDDIPLAQLKKSRHEDTTSLDSLSSLEIAAYSLTQLQHATPSSGPVHNFMEKPLQDFQGRLIGFLPQLVAFASKPFAALD</sequence>
<dbReference type="AlphaFoldDB" id="A0A5N6RFA2"/>
<dbReference type="EMBL" id="CM017326">
    <property type="protein sequence ID" value="KAE8076728.1"/>
    <property type="molecule type" value="Genomic_DNA"/>
</dbReference>
<gene>
    <name evidence="2" type="ORF">FH972_015359</name>
</gene>
<accession>A0A5N6RFA2</accession>
<feature type="region of interest" description="Disordered" evidence="1">
    <location>
        <begin position="1"/>
        <end position="38"/>
    </location>
</feature>
<name>A0A5N6RFA2_9ROSI</name>
<evidence type="ECO:0000313" key="2">
    <source>
        <dbReference type="EMBL" id="KAE8076728.1"/>
    </source>
</evidence>
<feature type="region of interest" description="Disordered" evidence="1">
    <location>
        <begin position="309"/>
        <end position="348"/>
    </location>
</feature>
<feature type="compositionally biased region" description="Polar residues" evidence="1">
    <location>
        <begin position="329"/>
        <end position="345"/>
    </location>
</feature>
<keyword evidence="3" id="KW-1185">Reference proteome</keyword>
<reference evidence="2 3" key="1">
    <citation type="submission" date="2019-06" db="EMBL/GenBank/DDBJ databases">
        <title>A chromosomal-level reference genome of Carpinus fangiana (Coryloideae, Betulaceae).</title>
        <authorList>
            <person name="Yang X."/>
            <person name="Wang Z."/>
            <person name="Zhang L."/>
            <person name="Hao G."/>
            <person name="Liu J."/>
            <person name="Yang Y."/>
        </authorList>
    </citation>
    <scope>NUCLEOTIDE SEQUENCE [LARGE SCALE GENOMIC DNA]</scope>
    <source>
        <strain evidence="2">Cfa_2016G</strain>
        <tissue evidence="2">Leaf</tissue>
    </source>
</reference>
<protein>
    <submittedName>
        <fullName evidence="2">Uncharacterized protein</fullName>
    </submittedName>
</protein>
<organism evidence="2 3">
    <name type="scientific">Carpinus fangiana</name>
    <dbReference type="NCBI Taxonomy" id="176857"/>
    <lineage>
        <taxon>Eukaryota</taxon>
        <taxon>Viridiplantae</taxon>
        <taxon>Streptophyta</taxon>
        <taxon>Embryophyta</taxon>
        <taxon>Tracheophyta</taxon>
        <taxon>Spermatophyta</taxon>
        <taxon>Magnoliopsida</taxon>
        <taxon>eudicotyledons</taxon>
        <taxon>Gunneridae</taxon>
        <taxon>Pentapetalae</taxon>
        <taxon>rosids</taxon>
        <taxon>fabids</taxon>
        <taxon>Fagales</taxon>
        <taxon>Betulaceae</taxon>
        <taxon>Carpinus</taxon>
    </lineage>
</organism>
<proteinExistence type="predicted"/>
<evidence type="ECO:0000256" key="1">
    <source>
        <dbReference type="SAM" id="MobiDB-lite"/>
    </source>
</evidence>